<organism evidence="1 2">
    <name type="scientific">Dioscorea alata</name>
    <name type="common">Purple yam</name>
    <dbReference type="NCBI Taxonomy" id="55571"/>
    <lineage>
        <taxon>Eukaryota</taxon>
        <taxon>Viridiplantae</taxon>
        <taxon>Streptophyta</taxon>
        <taxon>Embryophyta</taxon>
        <taxon>Tracheophyta</taxon>
        <taxon>Spermatophyta</taxon>
        <taxon>Magnoliopsida</taxon>
        <taxon>Liliopsida</taxon>
        <taxon>Dioscoreales</taxon>
        <taxon>Dioscoreaceae</taxon>
        <taxon>Dioscorea</taxon>
    </lineage>
</organism>
<comment type="caution">
    <text evidence="1">The sequence shown here is derived from an EMBL/GenBank/DDBJ whole genome shotgun (WGS) entry which is preliminary data.</text>
</comment>
<dbReference type="EMBL" id="CM037021">
    <property type="protein sequence ID" value="KAH7669119.1"/>
    <property type="molecule type" value="Genomic_DNA"/>
</dbReference>
<keyword evidence="1" id="KW-0560">Oxidoreductase</keyword>
<sequence>MSLIILLIFFLITISFLSKIFLHFSKKPNYPPSPPKLPIIGNLHQLGPLPHRSLQTLSKKHGPLMLLQLGQVPLLVASSPSMAKEIMKTQDHLFANRPSIKAASRLLYNGKDVAFSPYGEYWKLVRKFSVYHLLSPTMVSSYKSIREHEVVFMLEKIKKSCCDGKMVHVSEELSSMTMDIISKIALGKSLRESGSWGGKMRRTIGESSKLLGVFTVGDYLRGFAWLDSVSGLNGMIEKSFKEADELLDKIVEDEMRGWRGESEGESFIHRLISLIDEDQRKEFTFNKENIKAIIKDVVGAGTESVSVVMVWIMAELLKNPNKLKTLKTEIRDVISATTTTIIKEQDLKEMHYLRAVIKESLRLHPPASLLIPRESMQEAQIGPYKIPKNAQVVTNVWAIGRDPEVWEAPDEFRPERFLGSCVDFKGCDFELLPFGAGRRICPGIQFSTLIIELTIANLVHLFEWNLGMNVEDLDMIEAPGLTGRRRVDLVLHATPCF</sequence>
<reference evidence="2" key="1">
    <citation type="journal article" date="2022" name="Nat. Commun.">
        <title>Chromosome evolution and the genetic basis of agronomically important traits in greater yam.</title>
        <authorList>
            <person name="Bredeson J.V."/>
            <person name="Lyons J.B."/>
            <person name="Oniyinde I.O."/>
            <person name="Okereke N.R."/>
            <person name="Kolade O."/>
            <person name="Nnabue I."/>
            <person name="Nwadili C.O."/>
            <person name="Hribova E."/>
            <person name="Parker M."/>
            <person name="Nwogha J."/>
            <person name="Shu S."/>
            <person name="Carlson J."/>
            <person name="Kariba R."/>
            <person name="Muthemba S."/>
            <person name="Knop K."/>
            <person name="Barton G.J."/>
            <person name="Sherwood A.V."/>
            <person name="Lopez-Montes A."/>
            <person name="Asiedu R."/>
            <person name="Jamnadass R."/>
            <person name="Muchugi A."/>
            <person name="Goodstein D."/>
            <person name="Egesi C.N."/>
            <person name="Featherston J."/>
            <person name="Asfaw A."/>
            <person name="Simpson G.G."/>
            <person name="Dolezel J."/>
            <person name="Hendre P.S."/>
            <person name="Van Deynze A."/>
            <person name="Kumar P.L."/>
            <person name="Obidiegwu J.E."/>
            <person name="Bhattacharjee R."/>
            <person name="Rokhsar D.S."/>
        </authorList>
    </citation>
    <scope>NUCLEOTIDE SEQUENCE [LARGE SCALE GENOMIC DNA]</scope>
    <source>
        <strain evidence="2">cv. TDa95/00328</strain>
    </source>
</reference>
<accession>A0ACB7V6E9</accession>
<dbReference type="EC" id="1.14.14.141" evidence="1"/>
<protein>
    <submittedName>
        <fullName evidence="1">Psoralen synthase protein</fullName>
        <ecNumber evidence="1">1.14.14.141</ecNumber>
    </submittedName>
</protein>
<evidence type="ECO:0000313" key="2">
    <source>
        <dbReference type="Proteomes" id="UP000827976"/>
    </source>
</evidence>
<dbReference type="Proteomes" id="UP000827976">
    <property type="component" value="Chromosome 11"/>
</dbReference>
<gene>
    <name evidence="1" type="ORF">IHE45_11G056100</name>
</gene>
<proteinExistence type="predicted"/>
<keyword evidence="2" id="KW-1185">Reference proteome</keyword>
<evidence type="ECO:0000313" key="1">
    <source>
        <dbReference type="EMBL" id="KAH7669119.1"/>
    </source>
</evidence>
<name>A0ACB7V6E9_DIOAL</name>